<protein>
    <submittedName>
        <fullName evidence="2">Uncharacterized protein</fullName>
    </submittedName>
</protein>
<dbReference type="AlphaFoldDB" id="A0A0J8AZA1"/>
<proteinExistence type="predicted"/>
<feature type="compositionally biased region" description="Basic and acidic residues" evidence="1">
    <location>
        <begin position="160"/>
        <end position="182"/>
    </location>
</feature>
<name>A0A0J8AZA1_BETVV</name>
<feature type="region of interest" description="Disordered" evidence="1">
    <location>
        <begin position="1"/>
        <end position="245"/>
    </location>
</feature>
<dbReference type="Gramene" id="KMS94094">
    <property type="protein sequence ID" value="KMS94094"/>
    <property type="gene ID" value="BVRB_024860"/>
</dbReference>
<accession>A0A0J8AZA1</accession>
<feature type="compositionally biased region" description="Polar residues" evidence="1">
    <location>
        <begin position="201"/>
        <end position="216"/>
    </location>
</feature>
<evidence type="ECO:0000313" key="3">
    <source>
        <dbReference type="Proteomes" id="UP000035740"/>
    </source>
</evidence>
<sequence length="277" mass="30061">KRSASNIAASLSSPPIRRRSSISGNQEEEEPVSPPLGYSGEQCEEITSPEPLPGPAPQPSTTSILHSATIPVSTPSSSRNRISATSGTELSTNRKRRRVGLVAPKQMPSFDSDEKASDGVGSGRATPVPDDEKVADADKRNITPIVEPNGVARFDATPPKTKDVTKDDDEMSRHKIEKEHSLSSRKRSKKSQPQEDVNADQLDSASTRKTTKPSTNSEEKPRTKAKPAEHQPKEEQVESDDTSIVRSNRKPIVMFTGIASDDLLKVGQSCHYPICLC</sequence>
<dbReference type="Proteomes" id="UP000035740">
    <property type="component" value="Unassembled WGS sequence"/>
</dbReference>
<feature type="compositionally biased region" description="Basic and acidic residues" evidence="1">
    <location>
        <begin position="217"/>
        <end position="236"/>
    </location>
</feature>
<feature type="compositionally biased region" description="Basic and acidic residues" evidence="1">
    <location>
        <begin position="130"/>
        <end position="141"/>
    </location>
</feature>
<reference evidence="2 3" key="1">
    <citation type="journal article" date="2014" name="Nature">
        <title>The genome of the recently domesticated crop plant sugar beet (Beta vulgaris).</title>
        <authorList>
            <person name="Dohm J.C."/>
            <person name="Minoche A.E."/>
            <person name="Holtgrawe D."/>
            <person name="Capella-Gutierrez S."/>
            <person name="Zakrzewski F."/>
            <person name="Tafer H."/>
            <person name="Rupp O."/>
            <person name="Sorensen T.R."/>
            <person name="Stracke R."/>
            <person name="Reinhardt R."/>
            <person name="Goesmann A."/>
            <person name="Kraft T."/>
            <person name="Schulz B."/>
            <person name="Stadler P.F."/>
            <person name="Schmidt T."/>
            <person name="Gabaldon T."/>
            <person name="Lehrach H."/>
            <person name="Weisshaar B."/>
            <person name="Himmelbauer H."/>
        </authorList>
    </citation>
    <scope>NUCLEOTIDE SEQUENCE [LARGE SCALE GENOMIC DNA]</scope>
    <source>
        <tissue evidence="2">Taproot</tissue>
    </source>
</reference>
<feature type="compositionally biased region" description="Polar residues" evidence="1">
    <location>
        <begin position="59"/>
        <end position="91"/>
    </location>
</feature>
<gene>
    <name evidence="2" type="ORF">BVRB_024860</name>
</gene>
<feature type="non-terminal residue" evidence="2">
    <location>
        <position position="1"/>
    </location>
</feature>
<evidence type="ECO:0000313" key="2">
    <source>
        <dbReference type="EMBL" id="KMS94094.1"/>
    </source>
</evidence>
<evidence type="ECO:0000256" key="1">
    <source>
        <dbReference type="SAM" id="MobiDB-lite"/>
    </source>
</evidence>
<organism evidence="2 3">
    <name type="scientific">Beta vulgaris subsp. vulgaris</name>
    <name type="common">Beet</name>
    <dbReference type="NCBI Taxonomy" id="3555"/>
    <lineage>
        <taxon>Eukaryota</taxon>
        <taxon>Viridiplantae</taxon>
        <taxon>Streptophyta</taxon>
        <taxon>Embryophyta</taxon>
        <taxon>Tracheophyta</taxon>
        <taxon>Spermatophyta</taxon>
        <taxon>Magnoliopsida</taxon>
        <taxon>eudicotyledons</taxon>
        <taxon>Gunneridae</taxon>
        <taxon>Pentapetalae</taxon>
        <taxon>Caryophyllales</taxon>
        <taxon>Chenopodiaceae</taxon>
        <taxon>Betoideae</taxon>
        <taxon>Beta</taxon>
    </lineage>
</organism>
<keyword evidence="3" id="KW-1185">Reference proteome</keyword>
<dbReference type="EMBL" id="KQ096168">
    <property type="protein sequence ID" value="KMS94094.1"/>
    <property type="molecule type" value="Genomic_DNA"/>
</dbReference>
<feature type="compositionally biased region" description="Polar residues" evidence="1">
    <location>
        <begin position="1"/>
        <end position="11"/>
    </location>
</feature>